<comment type="caution">
    <text evidence="1">The sequence shown here is derived from an EMBL/GenBank/DDBJ whole genome shotgun (WGS) entry which is preliminary data.</text>
</comment>
<accession>A0ABW7Q1B3</accession>
<dbReference type="Proteomes" id="UP001611251">
    <property type="component" value="Unassembled WGS sequence"/>
</dbReference>
<protein>
    <submittedName>
        <fullName evidence="1">Uncharacterized protein</fullName>
    </submittedName>
</protein>
<evidence type="ECO:0000313" key="1">
    <source>
        <dbReference type="EMBL" id="MFH8136365.1"/>
    </source>
</evidence>
<evidence type="ECO:0000313" key="2">
    <source>
        <dbReference type="Proteomes" id="UP001611251"/>
    </source>
</evidence>
<reference evidence="1 2" key="1">
    <citation type="submission" date="2024-08" db="EMBL/GenBank/DDBJ databases">
        <title>Pantoea ronii - a newly identified human opportunistic pathogen.</title>
        <authorList>
            <person name="Keidar-Friedman D."/>
            <person name="Sorek N."/>
            <person name="Leshin-Carmel D."/>
            <person name="Tsur A."/>
            <person name="Amsalem M."/>
            <person name="Tolkach D."/>
            <person name="Brosh-Nissimov T."/>
        </authorList>
    </citation>
    <scope>NUCLEOTIDE SEQUENCE [LARGE SCALE GENOMIC DNA]</scope>
    <source>
        <strain evidence="1 2">AA23256</strain>
    </source>
</reference>
<name>A0ABW7Q1B3_9GAMM</name>
<dbReference type="EMBL" id="JBGFSN010000012">
    <property type="protein sequence ID" value="MFH8136365.1"/>
    <property type="molecule type" value="Genomic_DNA"/>
</dbReference>
<gene>
    <name evidence="1" type="ORF">ABU178_19670</name>
</gene>
<proteinExistence type="predicted"/>
<organism evidence="1 2">
    <name type="scientific">Pantoea osteomyelitidis</name>
    <dbReference type="NCBI Taxonomy" id="3230026"/>
    <lineage>
        <taxon>Bacteria</taxon>
        <taxon>Pseudomonadati</taxon>
        <taxon>Pseudomonadota</taxon>
        <taxon>Gammaproteobacteria</taxon>
        <taxon>Enterobacterales</taxon>
        <taxon>Erwiniaceae</taxon>
        <taxon>Pantoea</taxon>
    </lineage>
</organism>
<keyword evidence="2" id="KW-1185">Reference proteome</keyword>
<dbReference type="RefSeq" id="WP_397218085.1">
    <property type="nucleotide sequence ID" value="NZ_JBGFSN010000012.1"/>
</dbReference>
<sequence>MNLNAESKASSFLFRLRSKDTPTGVSADTLDKLMQETGLSKTEITHLALRNLANVYLPYYDQDNGPLTEAQYQRINEVSTAADIPEESFTEKLF</sequence>